<dbReference type="Proteomes" id="UP000660247">
    <property type="component" value="Unassembled WGS sequence"/>
</dbReference>
<protein>
    <recommendedName>
        <fullName evidence="4">tRNA pseudouridine synthase</fullName>
        <ecNumber evidence="4">5.4.99.12</ecNumber>
    </recommendedName>
</protein>
<gene>
    <name evidence="7" type="primary">Pus3</name>
    <name evidence="7" type="ORF">TODMEX_R03137</name>
</gene>
<dbReference type="InterPro" id="IPR020103">
    <property type="entry name" value="PsdUridine_synth_cat_dom_sf"/>
</dbReference>
<dbReference type="Gene3D" id="3.30.70.660">
    <property type="entry name" value="Pseudouridine synthase I, catalytic domain, C-terminal subdomain"/>
    <property type="match status" value="1"/>
</dbReference>
<keyword evidence="2 4" id="KW-0819">tRNA processing</keyword>
<dbReference type="InterPro" id="IPR020097">
    <property type="entry name" value="PsdUridine_synth_TruA_a/b_dom"/>
</dbReference>
<feature type="compositionally biased region" description="Basic and acidic residues" evidence="5">
    <location>
        <begin position="13"/>
        <end position="27"/>
    </location>
</feature>
<dbReference type="Gene3D" id="3.30.70.580">
    <property type="entry name" value="Pseudouridine synthase I, catalytic domain, N-terminal subdomain"/>
    <property type="match status" value="1"/>
</dbReference>
<dbReference type="OrthoDB" id="25767at2759"/>
<reference evidence="7" key="1">
    <citation type="submission" date="2019-10" db="EMBL/GenBank/DDBJ databases">
        <title>Bird 10,000 Genomes (B10K) Project - Family phase.</title>
        <authorList>
            <person name="Zhang G."/>
        </authorList>
    </citation>
    <scope>NUCLEOTIDE SEQUENCE</scope>
    <source>
        <strain evidence="7">B10K-DU-002-69</strain>
        <tissue evidence="7">Muscle</tissue>
    </source>
</reference>
<evidence type="ECO:0000259" key="6">
    <source>
        <dbReference type="Pfam" id="PF01416"/>
    </source>
</evidence>
<dbReference type="PANTHER" id="PTHR11142:SF5">
    <property type="entry name" value="TRNA PSEUDOURIDINE(38_39) SYNTHASE"/>
    <property type="match status" value="1"/>
</dbReference>
<dbReference type="GO" id="GO:0005634">
    <property type="term" value="C:nucleus"/>
    <property type="evidence" value="ECO:0007669"/>
    <property type="project" value="TreeGrafter"/>
</dbReference>
<dbReference type="InterPro" id="IPR020094">
    <property type="entry name" value="TruA/RsuA/RluB/E/F_N"/>
</dbReference>
<comment type="catalytic activity">
    <reaction evidence="4">
        <text>uridine(38/39/40) in tRNA = pseudouridine(38/39/40) in tRNA</text>
        <dbReference type="Rhea" id="RHEA:22376"/>
        <dbReference type="Rhea" id="RHEA-COMP:10085"/>
        <dbReference type="Rhea" id="RHEA-COMP:10087"/>
        <dbReference type="ChEBI" id="CHEBI:65314"/>
        <dbReference type="ChEBI" id="CHEBI:65315"/>
        <dbReference type="EC" id="5.4.99.12"/>
    </reaction>
</comment>
<keyword evidence="3 4" id="KW-0413">Isomerase</keyword>
<feature type="non-terminal residue" evidence="7">
    <location>
        <position position="1"/>
    </location>
</feature>
<dbReference type="InterPro" id="IPR001406">
    <property type="entry name" value="PsdUridine_synth_TruA"/>
</dbReference>
<organism evidence="7 8">
    <name type="scientific">Todus mexicanus</name>
    <name type="common">Puerto Rican tody</name>
    <dbReference type="NCBI Taxonomy" id="135184"/>
    <lineage>
        <taxon>Eukaryota</taxon>
        <taxon>Metazoa</taxon>
        <taxon>Chordata</taxon>
        <taxon>Craniata</taxon>
        <taxon>Vertebrata</taxon>
        <taxon>Euteleostomi</taxon>
        <taxon>Archelosauria</taxon>
        <taxon>Archosauria</taxon>
        <taxon>Dinosauria</taxon>
        <taxon>Saurischia</taxon>
        <taxon>Theropoda</taxon>
        <taxon>Coelurosauria</taxon>
        <taxon>Aves</taxon>
        <taxon>Neognathae</taxon>
        <taxon>Neoaves</taxon>
        <taxon>Telluraves</taxon>
        <taxon>Coraciimorphae</taxon>
        <taxon>Coraciiformes</taxon>
        <taxon>Todidae</taxon>
        <taxon>Todus</taxon>
    </lineage>
</organism>
<evidence type="ECO:0000256" key="1">
    <source>
        <dbReference type="ARBA" id="ARBA00009375"/>
    </source>
</evidence>
<dbReference type="GO" id="GO:0031119">
    <property type="term" value="P:tRNA pseudouridine synthesis"/>
    <property type="evidence" value="ECO:0007669"/>
    <property type="project" value="TreeGrafter"/>
</dbReference>
<keyword evidence="8" id="KW-1185">Reference proteome</keyword>
<proteinExistence type="inferred from homology"/>
<name>A0A851D926_TODME</name>
<evidence type="ECO:0000313" key="7">
    <source>
        <dbReference type="EMBL" id="NWI66871.1"/>
    </source>
</evidence>
<accession>A0A851D926</accession>
<dbReference type="GO" id="GO:1990481">
    <property type="term" value="P:mRNA pseudouridine synthesis"/>
    <property type="evidence" value="ECO:0007669"/>
    <property type="project" value="TreeGrafter"/>
</dbReference>
<dbReference type="FunFam" id="3.30.70.660:FF:000005">
    <property type="entry name" value="tRNA pseudouridine synthase"/>
    <property type="match status" value="1"/>
</dbReference>
<dbReference type="GO" id="GO:0003723">
    <property type="term" value="F:RNA binding"/>
    <property type="evidence" value="ECO:0007669"/>
    <property type="project" value="InterPro"/>
</dbReference>
<dbReference type="GO" id="GO:0160147">
    <property type="term" value="F:tRNA pseudouridine(38-40) synthase activity"/>
    <property type="evidence" value="ECO:0007669"/>
    <property type="project" value="UniProtKB-EC"/>
</dbReference>
<dbReference type="PANTHER" id="PTHR11142">
    <property type="entry name" value="PSEUDOURIDYLATE SYNTHASE"/>
    <property type="match status" value="1"/>
</dbReference>
<feature type="non-terminal residue" evidence="7">
    <location>
        <position position="336"/>
    </location>
</feature>
<comment type="similarity">
    <text evidence="1 4">Belongs to the tRNA pseudouridine synthase TruA family.</text>
</comment>
<dbReference type="EMBL" id="WEIS01051776">
    <property type="protein sequence ID" value="NWI66871.1"/>
    <property type="molecule type" value="Genomic_DNA"/>
</dbReference>
<evidence type="ECO:0000256" key="3">
    <source>
        <dbReference type="ARBA" id="ARBA00023235"/>
    </source>
</evidence>
<dbReference type="InterPro" id="IPR020095">
    <property type="entry name" value="PsdUridine_synth_TruA_C"/>
</dbReference>
<comment type="caution">
    <text evidence="7">The sequence shown here is derived from an EMBL/GenBank/DDBJ whole genome shotgun (WGS) entry which is preliminary data.</text>
</comment>
<dbReference type="SUPFAM" id="SSF55120">
    <property type="entry name" value="Pseudouridine synthase"/>
    <property type="match status" value="1"/>
</dbReference>
<evidence type="ECO:0000256" key="4">
    <source>
        <dbReference type="RuleBase" id="RU003792"/>
    </source>
</evidence>
<feature type="domain" description="Pseudouridine synthase I TruA alpha/beta" evidence="6">
    <location>
        <begin position="93"/>
        <end position="214"/>
    </location>
</feature>
<evidence type="ECO:0000313" key="8">
    <source>
        <dbReference type="Proteomes" id="UP000660247"/>
    </source>
</evidence>
<dbReference type="Pfam" id="PF01416">
    <property type="entry name" value="PseudoU_synth_1"/>
    <property type="match status" value="1"/>
</dbReference>
<feature type="compositionally biased region" description="Polar residues" evidence="5">
    <location>
        <begin position="1"/>
        <end position="12"/>
    </location>
</feature>
<evidence type="ECO:0000256" key="2">
    <source>
        <dbReference type="ARBA" id="ARBA00022694"/>
    </source>
</evidence>
<sequence>QVISLDLRSNLSEGKKLNGHEGGSEGKGEEEEEEEEEELRYTHILNRVLPPDIRALAWAPVEPSFSARFSCLKRTYRYFFPCADLDVELMNAAAQRYVGTHDFRNLCKMDVANGVVNFQRTILSATVTWVERGGGGGGETGLQDPFRLCQFEVTGQAFLYHQVRCMMAILFLIGQKMESPEIIDELLDVEKNPRKPQYSMAVEFPLVLYDCEFENLHWFYDREVQEFNVTHLQQLWANHAVKTQMLRNMLRGLDAAPVAAGKSSGNSTTVLWGDTKPPLCSQASGFVEGIKPRTYKPLLTRPKCEGLEARIRHFVRRGRIEPPLGTLQLEGDGDQQ</sequence>
<dbReference type="AlphaFoldDB" id="A0A851D926"/>
<dbReference type="GO" id="GO:0005737">
    <property type="term" value="C:cytoplasm"/>
    <property type="evidence" value="ECO:0007669"/>
    <property type="project" value="TreeGrafter"/>
</dbReference>
<evidence type="ECO:0000256" key="5">
    <source>
        <dbReference type="SAM" id="MobiDB-lite"/>
    </source>
</evidence>
<dbReference type="EC" id="5.4.99.12" evidence="4"/>
<feature type="region of interest" description="Disordered" evidence="5">
    <location>
        <begin position="1"/>
        <end position="36"/>
    </location>
</feature>